<dbReference type="InterPro" id="IPR000847">
    <property type="entry name" value="LysR_HTH_N"/>
</dbReference>
<dbReference type="PRINTS" id="PR00039">
    <property type="entry name" value="HTHLYSR"/>
</dbReference>
<dbReference type="InterPro" id="IPR036390">
    <property type="entry name" value="WH_DNA-bd_sf"/>
</dbReference>
<evidence type="ECO:0000313" key="10">
    <source>
        <dbReference type="Proteomes" id="UP000650477"/>
    </source>
</evidence>
<reference evidence="7" key="1">
    <citation type="submission" date="2017-12" db="EMBL/GenBank/DDBJ databases">
        <title>Genome sequencing and analysis.</title>
        <authorList>
            <person name="Huang Y.-T."/>
        </authorList>
    </citation>
    <scope>NUCLEOTIDE SEQUENCE</scope>
    <source>
        <strain evidence="7">VGH116</strain>
    </source>
</reference>
<dbReference type="Proteomes" id="UP000650477">
    <property type="component" value="Unassembled WGS sequence"/>
</dbReference>
<keyword evidence="4" id="KW-0804">Transcription</keyword>
<evidence type="ECO:0000256" key="3">
    <source>
        <dbReference type="ARBA" id="ARBA00023125"/>
    </source>
</evidence>
<dbReference type="InterPro" id="IPR037423">
    <property type="entry name" value="CysB_PBP2"/>
</dbReference>
<feature type="domain" description="HTH lysR-type" evidence="5">
    <location>
        <begin position="1"/>
        <end position="58"/>
    </location>
</feature>
<dbReference type="EMBL" id="CP028956">
    <property type="protein sequence ID" value="AWC93379.1"/>
    <property type="molecule type" value="Genomic_DNA"/>
</dbReference>
<comment type="similarity">
    <text evidence="1">Belongs to the LysR transcriptional regulatory family.</text>
</comment>
<dbReference type="SUPFAM" id="SSF46785">
    <property type="entry name" value="Winged helix' DNA-binding domain"/>
    <property type="match status" value="1"/>
</dbReference>
<dbReference type="InterPro" id="IPR005119">
    <property type="entry name" value="LysR_subst-bd"/>
</dbReference>
<dbReference type="EMBL" id="JAPKIY010000001">
    <property type="protein sequence ID" value="MDS0896415.1"/>
    <property type="molecule type" value="Genomic_DNA"/>
</dbReference>
<dbReference type="PROSITE" id="PS50931">
    <property type="entry name" value="HTH_LYSR"/>
    <property type="match status" value="1"/>
</dbReference>
<dbReference type="Proteomes" id="UP001182247">
    <property type="component" value="Unassembled WGS sequence"/>
</dbReference>
<dbReference type="Gene3D" id="3.40.190.10">
    <property type="entry name" value="Periplasmic binding protein-like II"/>
    <property type="match status" value="2"/>
</dbReference>
<reference evidence="6 9" key="2">
    <citation type="submission" date="2018-04" db="EMBL/GenBank/DDBJ databases">
        <title>Whole genome sequencing of Morganella morganii AR_0133.</title>
        <authorList>
            <person name="Conlan S."/>
            <person name="Thomas P.J."/>
            <person name="Mullikin J."/>
            <person name="Frank K.M."/>
            <person name="Segre J.A."/>
        </authorList>
    </citation>
    <scope>NUCLEOTIDE SEQUENCE [LARGE SCALE GENOMIC DNA]</scope>
    <source>
        <strain evidence="6 9">AR_0133</strain>
    </source>
</reference>
<dbReference type="Proteomes" id="UP000244682">
    <property type="component" value="Chromosome"/>
</dbReference>
<protein>
    <submittedName>
        <fullName evidence="8">LysR substrate-binding domain-containing protein</fullName>
    </submittedName>
    <submittedName>
        <fullName evidence="7">Transcriptional regulator CysB</fullName>
    </submittedName>
</protein>
<dbReference type="CDD" id="cd08413">
    <property type="entry name" value="PBP2_CysB_like"/>
    <property type="match status" value="1"/>
</dbReference>
<evidence type="ECO:0000313" key="8">
    <source>
        <dbReference type="EMBL" id="MDS0896415.1"/>
    </source>
</evidence>
<evidence type="ECO:0000313" key="9">
    <source>
        <dbReference type="Proteomes" id="UP000244682"/>
    </source>
</evidence>
<dbReference type="STRING" id="582.AL531_15135"/>
<dbReference type="GO" id="GO:0000976">
    <property type="term" value="F:transcription cis-regulatory region binding"/>
    <property type="evidence" value="ECO:0007669"/>
    <property type="project" value="TreeGrafter"/>
</dbReference>
<dbReference type="AlphaFoldDB" id="A0A0A5SGB3"/>
<proteinExistence type="inferred from homology"/>
<evidence type="ECO:0000259" key="5">
    <source>
        <dbReference type="PROSITE" id="PS50931"/>
    </source>
</evidence>
<dbReference type="SUPFAM" id="SSF53850">
    <property type="entry name" value="Periplasmic binding protein-like II"/>
    <property type="match status" value="1"/>
</dbReference>
<dbReference type="Pfam" id="PF00126">
    <property type="entry name" value="HTH_1"/>
    <property type="match status" value="1"/>
</dbReference>
<dbReference type="EMBL" id="PKLF01000013">
    <property type="protein sequence ID" value="MBE8613680.1"/>
    <property type="molecule type" value="Genomic_DNA"/>
</dbReference>
<dbReference type="GeneID" id="93358752"/>
<organism evidence="7 10">
    <name type="scientific">Morganella morganii</name>
    <name type="common">Proteus morganii</name>
    <dbReference type="NCBI Taxonomy" id="582"/>
    <lineage>
        <taxon>Bacteria</taxon>
        <taxon>Pseudomonadati</taxon>
        <taxon>Pseudomonadota</taxon>
        <taxon>Gammaproteobacteria</taxon>
        <taxon>Enterobacterales</taxon>
        <taxon>Morganellaceae</taxon>
        <taxon>Morganella</taxon>
    </lineage>
</organism>
<keyword evidence="3" id="KW-0238">DNA-binding</keyword>
<reference evidence="8" key="3">
    <citation type="submission" date="2023-02" db="EMBL/GenBank/DDBJ databases">
        <title>Detection, antimicrobial susceptibility and genomic characterization of NDM-producing species of Morganellaceae, Yersiniaceae, and Enterobacteriaceae other than Klebsiella.</title>
        <authorList>
            <person name="Camargo C.H."/>
            <person name="Sacchi C.T."/>
            <person name="Campos K.R."/>
        </authorList>
    </citation>
    <scope>NUCLEOTIDE SEQUENCE</scope>
    <source>
        <strain evidence="8">1189_21</strain>
    </source>
</reference>
<evidence type="ECO:0000256" key="1">
    <source>
        <dbReference type="ARBA" id="ARBA00009437"/>
    </source>
</evidence>
<dbReference type="Pfam" id="PF03466">
    <property type="entry name" value="LysR_substrate"/>
    <property type="match status" value="1"/>
</dbReference>
<dbReference type="PANTHER" id="PTHR30126">
    <property type="entry name" value="HTH-TYPE TRANSCRIPTIONAL REGULATOR"/>
    <property type="match status" value="1"/>
</dbReference>
<accession>A0A0A5SGB3</accession>
<dbReference type="PANTHER" id="PTHR30126:SF6">
    <property type="entry name" value="HTH-TYPE TRANSCRIPTIONAL REGULATOR CYSB-RELATED"/>
    <property type="match status" value="1"/>
</dbReference>
<name>A0A0A5SGB3_MORMO</name>
<gene>
    <name evidence="7" type="primary">cysB</name>
    <name evidence="6" type="ORF">AM380_06850</name>
    <name evidence="7" type="ORF">CYG68_14915</name>
    <name evidence="8" type="ORF">OSC06_00405</name>
</gene>
<evidence type="ECO:0000313" key="6">
    <source>
        <dbReference type="EMBL" id="AWC93379.1"/>
    </source>
</evidence>
<dbReference type="GO" id="GO:0019344">
    <property type="term" value="P:cysteine biosynthetic process"/>
    <property type="evidence" value="ECO:0007669"/>
    <property type="project" value="TreeGrafter"/>
</dbReference>
<keyword evidence="2" id="KW-0805">Transcription regulation</keyword>
<sequence>MNINQLKSFVEVVRSDFNITNAAEKLYTSQPTVSKQLKILEDELNVSLFNRKNNNLLSLSPIGEEVHRVACDILAQFDKIKSLVSHEDTTTKQNLRIATTHTQIRYKLPKVIERFNARYPNISLHFHQGAPAQLAEMVKNGDVDFAIATESLHLYDDLLTLPCYQWSRSAIVPHDHPLAQNEQLTIQELAHYPLITYVFGFTGRSKLDQVFYQNHLTPNVVLTAVDTEIIKFYVKRGAGVGVISTVAFDPAEDSDSLRCINIGNLVKPSYTHICISRHTHLKDYMYDFISCYAPHLDLNYIHQPEQWLPVDPKARDRLYRALPEL</sequence>
<evidence type="ECO:0000256" key="4">
    <source>
        <dbReference type="ARBA" id="ARBA00023163"/>
    </source>
</evidence>
<dbReference type="FunFam" id="1.10.10.10:FF:000001">
    <property type="entry name" value="LysR family transcriptional regulator"/>
    <property type="match status" value="1"/>
</dbReference>
<evidence type="ECO:0000256" key="2">
    <source>
        <dbReference type="ARBA" id="ARBA00023015"/>
    </source>
</evidence>
<dbReference type="RefSeq" id="WP_004237948.1">
    <property type="nucleotide sequence ID" value="NZ_ABGYJJ040000001.1"/>
</dbReference>
<evidence type="ECO:0000313" key="7">
    <source>
        <dbReference type="EMBL" id="MBE8613680.1"/>
    </source>
</evidence>
<dbReference type="GO" id="GO:0003700">
    <property type="term" value="F:DNA-binding transcription factor activity"/>
    <property type="evidence" value="ECO:0007669"/>
    <property type="project" value="InterPro"/>
</dbReference>
<dbReference type="InterPro" id="IPR036388">
    <property type="entry name" value="WH-like_DNA-bd_sf"/>
</dbReference>
<dbReference type="OrthoDB" id="5297026at2"/>
<dbReference type="Gene3D" id="1.10.10.10">
    <property type="entry name" value="Winged helix-like DNA-binding domain superfamily/Winged helix DNA-binding domain"/>
    <property type="match status" value="1"/>
</dbReference>